<proteinExistence type="predicted"/>
<dbReference type="AlphaFoldDB" id="A0A375H4Q7"/>
<gene>
    <name evidence="2" type="ORF">CBM2605_A60525</name>
    <name evidence="3" type="ORF">CBM2607_10795</name>
</gene>
<name>A0A375H4Q7_9BURK</name>
<reference evidence="4 5" key="1">
    <citation type="submission" date="2018-01" db="EMBL/GenBank/DDBJ databases">
        <authorList>
            <person name="Clerissi C."/>
        </authorList>
    </citation>
    <scope>NUCLEOTIDE SEQUENCE [LARGE SCALE GENOMIC DNA]</scope>
    <source>
        <strain evidence="2">Cupriavidus taiwanensis STM 6082</strain>
        <strain evidence="3">Cupriavidus taiwanensis STM 6160</strain>
    </source>
</reference>
<organism evidence="3 4">
    <name type="scientific">Cupriavidus neocaledonicus</name>
    <dbReference type="NCBI Taxonomy" id="1040979"/>
    <lineage>
        <taxon>Bacteria</taxon>
        <taxon>Pseudomonadati</taxon>
        <taxon>Pseudomonadota</taxon>
        <taxon>Betaproteobacteria</taxon>
        <taxon>Burkholderiales</taxon>
        <taxon>Burkholderiaceae</taxon>
        <taxon>Cupriavidus</taxon>
    </lineage>
</organism>
<dbReference type="EMBL" id="LT984806">
    <property type="protein sequence ID" value="SPD45858.1"/>
    <property type="molecule type" value="Genomic_DNA"/>
</dbReference>
<accession>A0A375H4Q7</accession>
<dbReference type="Proteomes" id="UP000255168">
    <property type="component" value="Chromosome I"/>
</dbReference>
<evidence type="ECO:0000313" key="5">
    <source>
        <dbReference type="Proteomes" id="UP000256710"/>
    </source>
</evidence>
<keyword evidence="5" id="KW-1185">Reference proteome</keyword>
<feature type="region of interest" description="Disordered" evidence="1">
    <location>
        <begin position="89"/>
        <end position="108"/>
    </location>
</feature>
<dbReference type="EMBL" id="OFTC01000028">
    <property type="protein sequence ID" value="SOZ37281.1"/>
    <property type="molecule type" value="Genomic_DNA"/>
</dbReference>
<feature type="region of interest" description="Disordered" evidence="1">
    <location>
        <begin position="1"/>
        <end position="80"/>
    </location>
</feature>
<evidence type="ECO:0000313" key="3">
    <source>
        <dbReference type="EMBL" id="SPD45858.1"/>
    </source>
</evidence>
<dbReference type="Proteomes" id="UP000256710">
    <property type="component" value="Unassembled WGS sequence"/>
</dbReference>
<feature type="compositionally biased region" description="Basic residues" evidence="1">
    <location>
        <begin position="34"/>
        <end position="61"/>
    </location>
</feature>
<feature type="region of interest" description="Disordered" evidence="1">
    <location>
        <begin position="158"/>
        <end position="213"/>
    </location>
</feature>
<feature type="compositionally biased region" description="Basic residues" evidence="1">
    <location>
        <begin position="1"/>
        <end position="19"/>
    </location>
</feature>
<evidence type="ECO:0000313" key="4">
    <source>
        <dbReference type="Proteomes" id="UP000255168"/>
    </source>
</evidence>
<evidence type="ECO:0000313" key="2">
    <source>
        <dbReference type="EMBL" id="SOZ37281.1"/>
    </source>
</evidence>
<protein>
    <submittedName>
        <fullName evidence="3">Uncharacterized protein</fullName>
    </submittedName>
</protein>
<evidence type="ECO:0000256" key="1">
    <source>
        <dbReference type="SAM" id="MobiDB-lite"/>
    </source>
</evidence>
<feature type="compositionally biased region" description="Gly residues" evidence="1">
    <location>
        <begin position="21"/>
        <end position="31"/>
    </location>
</feature>
<sequence length="213" mass="22901">MPACRRHRACRGRRQHRGRGGADLGQGRGPGHGPPHRRRAQQARTVQGRRRPGRARQRHRAEVRGQAAGRRPDHLRQGGGHRYACRRAGRHAGARQGGEGDARTGKAGPLARPAAALCPVVLRPGALWLVRVVLNVAGFAAPVAAEYHADAVQAGPAVRLPTGIPQPTTRHKRGGRRSGGQPGPQGARQYGEWRGRGIPAAMAAQDRGRNRPR</sequence>